<feature type="domain" description="SH3" evidence="3">
    <location>
        <begin position="66"/>
        <end position="138"/>
    </location>
</feature>
<evidence type="ECO:0000313" key="5">
    <source>
        <dbReference type="Proteomes" id="UP000823561"/>
    </source>
</evidence>
<sequence length="156" mass="17693">MMSWFSPSTVEFYRNWPSIAVANLKMSSFESAVLLLLSVGYLCQSSRTPLEKLADNKLCADMECSYAISLAMALEDYVAPDCRFINLKRGQMIYVYSKLLPAEGGGIFWSGSVYSERYVDQMGIIGFFPVNYVNETYTFQRDTVKLPTTDTEFICI</sequence>
<dbReference type="PROSITE" id="PS50002">
    <property type="entry name" value="SH3"/>
    <property type="match status" value="1"/>
</dbReference>
<dbReference type="InterPro" id="IPR042801">
    <property type="entry name" value="OTOR"/>
</dbReference>
<evidence type="ECO:0000256" key="1">
    <source>
        <dbReference type="ARBA" id="ARBA00022443"/>
    </source>
</evidence>
<organism evidence="4 5">
    <name type="scientific">Alosa alosa</name>
    <name type="common">allis shad</name>
    <dbReference type="NCBI Taxonomy" id="278164"/>
    <lineage>
        <taxon>Eukaryota</taxon>
        <taxon>Metazoa</taxon>
        <taxon>Chordata</taxon>
        <taxon>Craniata</taxon>
        <taxon>Vertebrata</taxon>
        <taxon>Euteleostomi</taxon>
        <taxon>Actinopterygii</taxon>
        <taxon>Neopterygii</taxon>
        <taxon>Teleostei</taxon>
        <taxon>Clupei</taxon>
        <taxon>Clupeiformes</taxon>
        <taxon>Clupeoidei</taxon>
        <taxon>Clupeidae</taxon>
        <taxon>Alosa</taxon>
    </lineage>
</organism>
<gene>
    <name evidence="4" type="ORF">AALO_G00239620</name>
</gene>
<dbReference type="Proteomes" id="UP000823561">
    <property type="component" value="Chromosome 18"/>
</dbReference>
<keyword evidence="5" id="KW-1185">Reference proteome</keyword>
<dbReference type="SUPFAM" id="SSF50044">
    <property type="entry name" value="SH3-domain"/>
    <property type="match status" value="1"/>
</dbReference>
<reference evidence="4" key="1">
    <citation type="submission" date="2020-10" db="EMBL/GenBank/DDBJ databases">
        <title>Chromosome-scale genome assembly of the Allis shad, Alosa alosa.</title>
        <authorList>
            <person name="Margot Z."/>
            <person name="Christophe K."/>
            <person name="Cabau C."/>
            <person name="Louis A."/>
            <person name="Berthelot C."/>
            <person name="Parey E."/>
            <person name="Roest Crollius H."/>
            <person name="Montfort J."/>
            <person name="Robinson-Rechavi M."/>
            <person name="Bucao C."/>
            <person name="Bouchez O."/>
            <person name="Gislard M."/>
            <person name="Lluch J."/>
            <person name="Milhes M."/>
            <person name="Lampietro C."/>
            <person name="Lopez Roques C."/>
            <person name="Donnadieu C."/>
            <person name="Braasch I."/>
            <person name="Desvignes T."/>
            <person name="Postlethwait J."/>
            <person name="Bobe J."/>
            <person name="Guiguen Y."/>
        </authorList>
    </citation>
    <scope>NUCLEOTIDE SEQUENCE</scope>
    <source>
        <strain evidence="4">M-15738</strain>
        <tissue evidence="4">Blood</tissue>
    </source>
</reference>
<dbReference type="GO" id="GO:0001502">
    <property type="term" value="P:cartilage condensation"/>
    <property type="evidence" value="ECO:0007669"/>
    <property type="project" value="TreeGrafter"/>
</dbReference>
<dbReference type="AlphaFoldDB" id="A0AAV6FW52"/>
<dbReference type="Gene3D" id="2.30.30.40">
    <property type="entry name" value="SH3 Domains"/>
    <property type="match status" value="1"/>
</dbReference>
<evidence type="ECO:0000256" key="2">
    <source>
        <dbReference type="PROSITE-ProRule" id="PRU00192"/>
    </source>
</evidence>
<dbReference type="InterPro" id="IPR001452">
    <property type="entry name" value="SH3_domain"/>
</dbReference>
<name>A0AAV6FW52_9TELE</name>
<accession>A0AAV6FW52</accession>
<dbReference type="PANTHER" id="PTHR47146:SF1">
    <property type="entry name" value="OTORAPLIN"/>
    <property type="match status" value="1"/>
</dbReference>
<dbReference type="Pfam" id="PF07653">
    <property type="entry name" value="SH3_2"/>
    <property type="match status" value="1"/>
</dbReference>
<dbReference type="InterPro" id="IPR036028">
    <property type="entry name" value="SH3-like_dom_sf"/>
</dbReference>
<protein>
    <recommendedName>
        <fullName evidence="3">SH3 domain-containing protein</fullName>
    </recommendedName>
</protein>
<comment type="caution">
    <text evidence="4">The sequence shown here is derived from an EMBL/GenBank/DDBJ whole genome shotgun (WGS) entry which is preliminary data.</text>
</comment>
<evidence type="ECO:0000259" key="3">
    <source>
        <dbReference type="PROSITE" id="PS50002"/>
    </source>
</evidence>
<evidence type="ECO:0000313" key="4">
    <source>
        <dbReference type="EMBL" id="KAG5267079.1"/>
    </source>
</evidence>
<dbReference type="EMBL" id="JADWDJ010000018">
    <property type="protein sequence ID" value="KAG5267079.1"/>
    <property type="molecule type" value="Genomic_DNA"/>
</dbReference>
<keyword evidence="1 2" id="KW-0728">SH3 domain</keyword>
<proteinExistence type="predicted"/>
<dbReference type="PANTHER" id="PTHR47146">
    <property type="entry name" value="OTORAPLIN"/>
    <property type="match status" value="1"/>
</dbReference>